<evidence type="ECO:0000313" key="3">
    <source>
        <dbReference type="Proteomes" id="UP000291116"/>
    </source>
</evidence>
<dbReference type="InterPro" id="IPR050767">
    <property type="entry name" value="Sel1_AlgK"/>
</dbReference>
<dbReference type="Proteomes" id="UP000291116">
    <property type="component" value="Unassembled WGS sequence"/>
</dbReference>
<dbReference type="SUPFAM" id="SSF81901">
    <property type="entry name" value="HCP-like"/>
    <property type="match status" value="1"/>
</dbReference>
<dbReference type="InterPro" id="IPR011990">
    <property type="entry name" value="TPR-like_helical_dom_sf"/>
</dbReference>
<evidence type="ECO:0000256" key="1">
    <source>
        <dbReference type="ARBA" id="ARBA00038101"/>
    </source>
</evidence>
<dbReference type="EMBL" id="CAACVS010000540">
    <property type="protein sequence ID" value="VEU43400.1"/>
    <property type="molecule type" value="Genomic_DNA"/>
</dbReference>
<reference evidence="2 3" key="1">
    <citation type="submission" date="2019-01" db="EMBL/GenBank/DDBJ databases">
        <authorList>
            <person name="Ferrante I. M."/>
        </authorList>
    </citation>
    <scope>NUCLEOTIDE SEQUENCE [LARGE SCALE GENOMIC DNA]</scope>
    <source>
        <strain evidence="2 3">B856</strain>
    </source>
</reference>
<accession>A0A448ZMY7</accession>
<comment type="similarity">
    <text evidence="1">Belongs to the sel-1 family.</text>
</comment>
<dbReference type="InterPro" id="IPR006597">
    <property type="entry name" value="Sel1-like"/>
</dbReference>
<protein>
    <submittedName>
        <fullName evidence="2">Uncharacterized protein</fullName>
    </submittedName>
</protein>
<dbReference type="Gene3D" id="1.25.40.10">
    <property type="entry name" value="Tetratricopeptide repeat domain"/>
    <property type="match status" value="2"/>
</dbReference>
<dbReference type="PANTHER" id="PTHR11102">
    <property type="entry name" value="SEL-1-LIKE PROTEIN"/>
    <property type="match status" value="1"/>
</dbReference>
<name>A0A448ZMY7_9STRA</name>
<dbReference type="AlphaFoldDB" id="A0A448ZMY7"/>
<gene>
    <name evidence="2" type="ORF">PSNMU_V1.4_AUG-EV-PASAV3_0104220</name>
</gene>
<keyword evidence="3" id="KW-1185">Reference proteome</keyword>
<sequence length="457" mass="50905">MQVSAVTRSSCANLQQRVRSLGTAFERSYSRLKNQNQSQKVWWKAKGSQFDLGDSFHFRSTSSISDKGEIMYRQALQLMKEADELEKKREQERSTMMYKAWQKSQETNMNPKSQGVTLVKTLAKDVRKARKNDDDSDKRGKILELLKHAATKYYHPEAAIQVGNILLKEASRGIHKNGTLKSEAHVESRAKDLVNQAMELFRQAGNAGSRVGWYNLGHLAWTGFPPPKVVDDESEEEGTHSDFVADNMEKNQIIAGDIDEAMNAFNKAIDLGDSDAMYLVGVNQLGQGGGQGYRDAIRLIERAADIGHSGALYYLALLHLNGEPEIELEPCSLEDFMQRLDSAVEAGSIDARFVRANSFYHGTEGYPQNFKKALNDFLQAADEGHADAAVSAGAMLHNGVGVLKDQRKAFELYQLGGELGSKAGWMNVVDCWQQGLGVQKSEETARYIKETILKEIT</sequence>
<dbReference type="OrthoDB" id="202041at2759"/>
<evidence type="ECO:0000313" key="2">
    <source>
        <dbReference type="EMBL" id="VEU43400.1"/>
    </source>
</evidence>
<dbReference type="SMART" id="SM00671">
    <property type="entry name" value="SEL1"/>
    <property type="match status" value="3"/>
</dbReference>
<dbReference type="Pfam" id="PF08238">
    <property type="entry name" value="Sel1"/>
    <property type="match status" value="5"/>
</dbReference>
<proteinExistence type="inferred from homology"/>
<organism evidence="2 3">
    <name type="scientific">Pseudo-nitzschia multistriata</name>
    <dbReference type="NCBI Taxonomy" id="183589"/>
    <lineage>
        <taxon>Eukaryota</taxon>
        <taxon>Sar</taxon>
        <taxon>Stramenopiles</taxon>
        <taxon>Ochrophyta</taxon>
        <taxon>Bacillariophyta</taxon>
        <taxon>Bacillariophyceae</taxon>
        <taxon>Bacillariophycidae</taxon>
        <taxon>Bacillariales</taxon>
        <taxon>Bacillariaceae</taxon>
        <taxon>Pseudo-nitzschia</taxon>
    </lineage>
</organism>